<proteinExistence type="predicted"/>
<accession>A0ABR9BVJ2</accession>
<dbReference type="CDD" id="cd02209">
    <property type="entry name" value="cupin_XRE_C"/>
    <property type="match status" value="1"/>
</dbReference>
<dbReference type="SUPFAM" id="SSF51182">
    <property type="entry name" value="RmlC-like cupins"/>
    <property type="match status" value="1"/>
</dbReference>
<dbReference type="Pfam" id="PF13649">
    <property type="entry name" value="Methyltransf_25"/>
    <property type="match status" value="1"/>
</dbReference>
<comment type="caution">
    <text evidence="5">The sequence shown here is derived from an EMBL/GenBank/DDBJ whole genome shotgun (WGS) entry which is preliminary data.</text>
</comment>
<evidence type="ECO:0000256" key="3">
    <source>
        <dbReference type="ARBA" id="ARBA00023163"/>
    </source>
</evidence>
<dbReference type="EMBL" id="JACYWZ010000001">
    <property type="protein sequence ID" value="MBD8768494.1"/>
    <property type="molecule type" value="Genomic_DNA"/>
</dbReference>
<dbReference type="Pfam" id="PF01381">
    <property type="entry name" value="HTH_3"/>
    <property type="match status" value="1"/>
</dbReference>
<dbReference type="InterPro" id="IPR014710">
    <property type="entry name" value="RmlC-like_jellyroll"/>
</dbReference>
<dbReference type="InterPro" id="IPR001387">
    <property type="entry name" value="Cro/C1-type_HTH"/>
</dbReference>
<keyword evidence="6" id="KW-1185">Reference proteome</keyword>
<dbReference type="Proteomes" id="UP000620025">
    <property type="component" value="Unassembled WGS sequence"/>
</dbReference>
<dbReference type="SUPFAM" id="SSF47413">
    <property type="entry name" value="lambda repressor-like DNA-binding domains"/>
    <property type="match status" value="1"/>
</dbReference>
<dbReference type="InterPro" id="IPR011051">
    <property type="entry name" value="RmlC_Cupin_sf"/>
</dbReference>
<keyword evidence="5" id="KW-0489">Methyltransferase</keyword>
<keyword evidence="1" id="KW-0805">Transcription regulation</keyword>
<organism evidence="5 6">
    <name type="scientific">Pseudomonas coleopterorum</name>
    <dbReference type="NCBI Taxonomy" id="1605838"/>
    <lineage>
        <taxon>Bacteria</taxon>
        <taxon>Pseudomonadati</taxon>
        <taxon>Pseudomonadota</taxon>
        <taxon>Gammaproteobacteria</taxon>
        <taxon>Pseudomonadales</taxon>
        <taxon>Pseudomonadaceae</taxon>
        <taxon>Pseudomonas</taxon>
    </lineage>
</organism>
<sequence>MCSMNTLPTVIREAVSSNLKSARSVRGISLSGLAEISGIGKATLSGIEKGEGNPTIETLWNLARSLNVPFGQLIASEREEATVYTAAGISAKLINRETTPRVIETFVMELAPHTKRLAEPHMAGVIEHVLMLQGRMLIGTSSEPQLISSGQSVRFKGDVQHLYQSLDEPCTVQISVIYPEPDNRPSCSDDKIRDWPVTIDDWEGLNVQVDRMGLEARQGIVARKLTFEKCHLEAQMALSALSDNLRSARVKVERSQLHLVYEARPMIVSLSRQGTHALIQSIAPGASDALRQALDICNLGFSPWRSLSQHQKNGLEDIAQSDSVCLATLAAEALTRHGYPCVPAQAALRYERSTRMDARSEKASFEDRINVDAYAAYELVHPAYAKQAVAIANELQDHLGSAPGSIIDVGTGPGLPLKMLLELLPELNVTAVDPSAAAFHHLKKLFADYANVTPIQASITELDKPHTPYTAAISVGASHHLDTLEFLQSTRAQLTPGGLFIVADEMIAEFENASSRSRNLITHHLQYIADTLIPISPHTLEAAEAALVTLIRQHVPLALFDASHSAYAEAENRTRKLLEEIRALDLPSALSDPLIAFYRLHFLELEALVAGLDYEVEQKTYPRCFQDLANTAGFEVLRHSRLYATAGRSEWDAGTHLFVLKAL</sequence>
<dbReference type="GO" id="GO:0008168">
    <property type="term" value="F:methyltransferase activity"/>
    <property type="evidence" value="ECO:0007669"/>
    <property type="project" value="UniProtKB-KW"/>
</dbReference>
<dbReference type="PANTHER" id="PTHR46797:SF23">
    <property type="entry name" value="HTH-TYPE TRANSCRIPTIONAL REGULATOR SUTR"/>
    <property type="match status" value="1"/>
</dbReference>
<gene>
    <name evidence="5" type="ORF">IFT38_02985</name>
</gene>
<evidence type="ECO:0000313" key="5">
    <source>
        <dbReference type="EMBL" id="MBD8768494.1"/>
    </source>
</evidence>
<dbReference type="GO" id="GO:0032259">
    <property type="term" value="P:methylation"/>
    <property type="evidence" value="ECO:0007669"/>
    <property type="project" value="UniProtKB-KW"/>
</dbReference>
<evidence type="ECO:0000259" key="4">
    <source>
        <dbReference type="PROSITE" id="PS50943"/>
    </source>
</evidence>
<protein>
    <submittedName>
        <fullName evidence="5">Methyltransferase domain-containing protein</fullName>
    </submittedName>
</protein>
<name>A0ABR9BVJ2_9PSED</name>
<keyword evidence="5" id="KW-0808">Transferase</keyword>
<evidence type="ECO:0000313" key="6">
    <source>
        <dbReference type="Proteomes" id="UP000620025"/>
    </source>
</evidence>
<dbReference type="CDD" id="cd00093">
    <property type="entry name" value="HTH_XRE"/>
    <property type="match status" value="1"/>
</dbReference>
<evidence type="ECO:0000256" key="1">
    <source>
        <dbReference type="ARBA" id="ARBA00023015"/>
    </source>
</evidence>
<dbReference type="InterPro" id="IPR041698">
    <property type="entry name" value="Methyltransf_25"/>
</dbReference>
<dbReference type="InterPro" id="IPR029063">
    <property type="entry name" value="SAM-dependent_MTases_sf"/>
</dbReference>
<dbReference type="SMART" id="SM00530">
    <property type="entry name" value="HTH_XRE"/>
    <property type="match status" value="1"/>
</dbReference>
<dbReference type="InterPro" id="IPR050807">
    <property type="entry name" value="TransReg_Diox_bact_type"/>
</dbReference>
<reference evidence="5 6" key="1">
    <citation type="journal article" date="2020" name="FEMS Microbiol. Ecol.">
        <title>Temporal dynamics of bacterial communities during seed development and maturation.</title>
        <authorList>
            <person name="Chesneau G."/>
            <person name="Torres-Cortes G."/>
            <person name="Briand M."/>
            <person name="Darrasse A."/>
            <person name="Preveaux A."/>
            <person name="Marais C."/>
            <person name="Jacques M.A."/>
            <person name="Shade A."/>
            <person name="Barret M."/>
        </authorList>
    </citation>
    <scope>NUCLEOTIDE SEQUENCE [LARGE SCALE GENOMIC DNA]</scope>
    <source>
        <strain evidence="5 6">CFBP13599</strain>
    </source>
</reference>
<keyword evidence="2" id="KW-0238">DNA-binding</keyword>
<keyword evidence="3" id="KW-0804">Transcription</keyword>
<dbReference type="PROSITE" id="PS50943">
    <property type="entry name" value="HTH_CROC1"/>
    <property type="match status" value="1"/>
</dbReference>
<dbReference type="CDD" id="cd02440">
    <property type="entry name" value="AdoMet_MTases"/>
    <property type="match status" value="1"/>
</dbReference>
<dbReference type="Gene3D" id="1.10.260.40">
    <property type="entry name" value="lambda repressor-like DNA-binding domains"/>
    <property type="match status" value="1"/>
</dbReference>
<dbReference type="PANTHER" id="PTHR46797">
    <property type="entry name" value="HTH-TYPE TRANSCRIPTIONAL REGULATOR"/>
    <property type="match status" value="1"/>
</dbReference>
<dbReference type="Gene3D" id="2.60.120.10">
    <property type="entry name" value="Jelly Rolls"/>
    <property type="match status" value="1"/>
</dbReference>
<feature type="domain" description="HTH cro/C1-type" evidence="4">
    <location>
        <begin position="19"/>
        <end position="73"/>
    </location>
</feature>
<dbReference type="SUPFAM" id="SSF53335">
    <property type="entry name" value="S-adenosyl-L-methionine-dependent methyltransferases"/>
    <property type="match status" value="1"/>
</dbReference>
<dbReference type="InterPro" id="IPR010982">
    <property type="entry name" value="Lambda_DNA-bd_dom_sf"/>
</dbReference>
<dbReference type="Gene3D" id="3.40.50.150">
    <property type="entry name" value="Vaccinia Virus protein VP39"/>
    <property type="match status" value="1"/>
</dbReference>
<evidence type="ECO:0000256" key="2">
    <source>
        <dbReference type="ARBA" id="ARBA00023125"/>
    </source>
</evidence>